<proteinExistence type="predicted"/>
<dbReference type="RefSeq" id="WP_319837424.1">
    <property type="nucleotide sequence ID" value="NZ_CP137624.1"/>
</dbReference>
<reference evidence="1 2" key="1">
    <citation type="submission" date="2023-09" db="EMBL/GenBank/DDBJ databases">
        <authorList>
            <person name="Page C.A."/>
            <person name="Perez-Diaz I.M."/>
        </authorList>
    </citation>
    <scope>NUCLEOTIDE SEQUENCE [LARGE SCALE GENOMIC DNA]</scope>
    <source>
        <strain evidence="1 2">Ll15</strain>
    </source>
</reference>
<dbReference type="Proteomes" id="UP001322664">
    <property type="component" value="Chromosome"/>
</dbReference>
<protein>
    <submittedName>
        <fullName evidence="1">Uncharacterized protein</fullName>
    </submittedName>
</protein>
<sequence length="207" mass="24411">MFTIKTWVTDTWYGAEPPVPSMSEVKKHFYLFEDPKNHLAIDQIINDSNGEPSGLLFGFVHITYNGQEILGKRMFSQIFITWHSYEMLLKQMQTQNFANVEHPETGYTAVTVRPDDTAPNQIILETFFKEGAYYETILDQETNQETKIFHDIKTIHETFILPRKEFLKALYDALINYRCINLKFFKVEDYKQRAQEYLDKLLATPLY</sequence>
<name>A0ABZ0S143_9BACI</name>
<keyword evidence="2" id="KW-1185">Reference proteome</keyword>
<organism evidence="1 2">
    <name type="scientific">Lysinibacillus louembei</name>
    <dbReference type="NCBI Taxonomy" id="1470088"/>
    <lineage>
        <taxon>Bacteria</taxon>
        <taxon>Bacillati</taxon>
        <taxon>Bacillota</taxon>
        <taxon>Bacilli</taxon>
        <taxon>Bacillales</taxon>
        <taxon>Bacillaceae</taxon>
        <taxon>Lysinibacillus</taxon>
    </lineage>
</organism>
<accession>A0ABZ0S143</accession>
<evidence type="ECO:0000313" key="1">
    <source>
        <dbReference type="EMBL" id="WPK12738.1"/>
    </source>
</evidence>
<gene>
    <name evidence="1" type="ORF">R6U77_03275</name>
</gene>
<evidence type="ECO:0000313" key="2">
    <source>
        <dbReference type="Proteomes" id="UP001322664"/>
    </source>
</evidence>
<dbReference type="EMBL" id="CP137624">
    <property type="protein sequence ID" value="WPK12738.1"/>
    <property type="molecule type" value="Genomic_DNA"/>
</dbReference>